<evidence type="ECO:0000313" key="2">
    <source>
        <dbReference type="Proteomes" id="UP000478052"/>
    </source>
</evidence>
<keyword evidence="2" id="KW-1185">Reference proteome</keyword>
<evidence type="ECO:0000313" key="1">
    <source>
        <dbReference type="EMBL" id="KAF0699420.1"/>
    </source>
</evidence>
<accession>A0A6G0VLV3</accession>
<dbReference type="AlphaFoldDB" id="A0A6G0VLV3"/>
<gene>
    <name evidence="1" type="ORF">FWK35_00038709</name>
</gene>
<dbReference type="Proteomes" id="UP000478052">
    <property type="component" value="Unassembled WGS sequence"/>
</dbReference>
<dbReference type="OrthoDB" id="6500349at2759"/>
<name>A0A6G0VLV3_APHCR</name>
<sequence length="43" mass="5194">EPPAKKKKYRDVARRIENIVSMYDERDLDEYLIGIAHNLELQY</sequence>
<proteinExistence type="predicted"/>
<protein>
    <submittedName>
        <fullName evidence="1">Uncharacterized protein</fullName>
    </submittedName>
</protein>
<organism evidence="1 2">
    <name type="scientific">Aphis craccivora</name>
    <name type="common">Cowpea aphid</name>
    <dbReference type="NCBI Taxonomy" id="307492"/>
    <lineage>
        <taxon>Eukaryota</taxon>
        <taxon>Metazoa</taxon>
        <taxon>Ecdysozoa</taxon>
        <taxon>Arthropoda</taxon>
        <taxon>Hexapoda</taxon>
        <taxon>Insecta</taxon>
        <taxon>Pterygota</taxon>
        <taxon>Neoptera</taxon>
        <taxon>Paraneoptera</taxon>
        <taxon>Hemiptera</taxon>
        <taxon>Sternorrhyncha</taxon>
        <taxon>Aphidomorpha</taxon>
        <taxon>Aphidoidea</taxon>
        <taxon>Aphididae</taxon>
        <taxon>Aphidini</taxon>
        <taxon>Aphis</taxon>
        <taxon>Aphis</taxon>
    </lineage>
</organism>
<comment type="caution">
    <text evidence="1">The sequence shown here is derived from an EMBL/GenBank/DDBJ whole genome shotgun (WGS) entry which is preliminary data.</text>
</comment>
<feature type="non-terminal residue" evidence="1">
    <location>
        <position position="1"/>
    </location>
</feature>
<reference evidence="1 2" key="1">
    <citation type="submission" date="2019-08" db="EMBL/GenBank/DDBJ databases">
        <title>Whole genome of Aphis craccivora.</title>
        <authorList>
            <person name="Voronova N.V."/>
            <person name="Shulinski R.S."/>
            <person name="Bandarenka Y.V."/>
            <person name="Zhorov D.G."/>
            <person name="Warner D."/>
        </authorList>
    </citation>
    <scope>NUCLEOTIDE SEQUENCE [LARGE SCALE GENOMIC DNA]</scope>
    <source>
        <strain evidence="1">180601</strain>
        <tissue evidence="1">Whole Body</tissue>
    </source>
</reference>
<dbReference type="EMBL" id="VUJU01014874">
    <property type="protein sequence ID" value="KAF0699420.1"/>
    <property type="molecule type" value="Genomic_DNA"/>
</dbReference>